<dbReference type="InterPro" id="IPR051189">
    <property type="entry name" value="Splicing_assoc_domain"/>
</dbReference>
<dbReference type="EMBL" id="JADGJW010000521">
    <property type="protein sequence ID" value="KAJ3215761.1"/>
    <property type="molecule type" value="Genomic_DNA"/>
</dbReference>
<evidence type="ECO:0000256" key="1">
    <source>
        <dbReference type="SAM" id="Coils"/>
    </source>
</evidence>
<organism evidence="3 4">
    <name type="scientific">Clydaea vesicula</name>
    <dbReference type="NCBI Taxonomy" id="447962"/>
    <lineage>
        <taxon>Eukaryota</taxon>
        <taxon>Fungi</taxon>
        <taxon>Fungi incertae sedis</taxon>
        <taxon>Chytridiomycota</taxon>
        <taxon>Chytridiomycota incertae sedis</taxon>
        <taxon>Chytridiomycetes</taxon>
        <taxon>Lobulomycetales</taxon>
        <taxon>Lobulomycetaceae</taxon>
        <taxon>Clydaea</taxon>
    </lineage>
</organism>
<feature type="domain" description="G-patch" evidence="2">
    <location>
        <begin position="286"/>
        <end position="332"/>
    </location>
</feature>
<reference evidence="3" key="1">
    <citation type="submission" date="2020-05" db="EMBL/GenBank/DDBJ databases">
        <title>Phylogenomic resolution of chytrid fungi.</title>
        <authorList>
            <person name="Stajich J.E."/>
            <person name="Amses K."/>
            <person name="Simmons R."/>
            <person name="Seto K."/>
            <person name="Myers J."/>
            <person name="Bonds A."/>
            <person name="Quandt C.A."/>
            <person name="Barry K."/>
            <person name="Liu P."/>
            <person name="Grigoriev I."/>
            <person name="Longcore J.E."/>
            <person name="James T.Y."/>
        </authorList>
    </citation>
    <scope>NUCLEOTIDE SEQUENCE</scope>
    <source>
        <strain evidence="3">JEL0476</strain>
    </source>
</reference>
<feature type="coiled-coil region" evidence="1">
    <location>
        <begin position="83"/>
        <end position="125"/>
    </location>
</feature>
<name>A0AAD5U071_9FUNG</name>
<dbReference type="Proteomes" id="UP001211065">
    <property type="component" value="Unassembled WGS sequence"/>
</dbReference>
<evidence type="ECO:0000313" key="3">
    <source>
        <dbReference type="EMBL" id="KAJ3215761.1"/>
    </source>
</evidence>
<evidence type="ECO:0000259" key="2">
    <source>
        <dbReference type="PROSITE" id="PS50174"/>
    </source>
</evidence>
<dbReference type="GO" id="GO:0003676">
    <property type="term" value="F:nucleic acid binding"/>
    <property type="evidence" value="ECO:0007669"/>
    <property type="project" value="InterPro"/>
</dbReference>
<dbReference type="AlphaFoldDB" id="A0AAD5U071"/>
<gene>
    <name evidence="3" type="ORF">HK099_006214</name>
</gene>
<keyword evidence="1" id="KW-0175">Coiled coil</keyword>
<dbReference type="PANTHER" id="PTHR14195">
    <property type="entry name" value="G PATCH DOMAIN CONTAINING PROTEIN 2"/>
    <property type="match status" value="1"/>
</dbReference>
<dbReference type="SMART" id="SM00443">
    <property type="entry name" value="G_patch"/>
    <property type="match status" value="1"/>
</dbReference>
<comment type="caution">
    <text evidence="3">The sequence shown here is derived from an EMBL/GenBank/DDBJ whole genome shotgun (WGS) entry which is preliminary data.</text>
</comment>
<accession>A0AAD5U071</accession>
<dbReference type="InterPro" id="IPR000467">
    <property type="entry name" value="G_patch_dom"/>
</dbReference>
<proteinExistence type="predicted"/>
<keyword evidence="4" id="KW-1185">Reference proteome</keyword>
<protein>
    <recommendedName>
        <fullName evidence="2">G-patch domain-containing protein</fullName>
    </recommendedName>
</protein>
<dbReference type="Pfam" id="PF01585">
    <property type="entry name" value="G-patch"/>
    <property type="match status" value="1"/>
</dbReference>
<sequence>MDEIKLKQVQVDEIIENVNIQALKSEDTIFQKDDSDSICLKDLNVYPITQIESSEHLINSKNDEALIEESCLKEKQDKTNLSKTQLRKVNKKNKKEKNREKKEFRAELIERSQRVQKTLIRAQAKGFASEFQIMENWLLSENETIKSFVADANLLETMIGPFGQKMRRLALKLCRRYNIVCKTHGHRKEKFLKLIKTNTTNIPTNNMILVQNLIQEFTNEKLELRDRRVERLEKQLNVFDEDGIPAIWYRKLEKAGKADPQFRGKVVHSSPHYENVVGETAKSISEACVGYKMLLKGGWTPGSGLGVDGNGNKDGIKVKIRGKRTGLGIEESF</sequence>
<dbReference type="PROSITE" id="PS50174">
    <property type="entry name" value="G_PATCH"/>
    <property type="match status" value="1"/>
</dbReference>
<evidence type="ECO:0000313" key="4">
    <source>
        <dbReference type="Proteomes" id="UP001211065"/>
    </source>
</evidence>